<feature type="domain" description="Leucine-binding protein" evidence="3">
    <location>
        <begin position="30"/>
        <end position="169"/>
    </location>
</feature>
<dbReference type="Pfam" id="PF13458">
    <property type="entry name" value="Peripla_BP_6"/>
    <property type="match status" value="1"/>
</dbReference>
<dbReference type="PANTHER" id="PTHR30483">
    <property type="entry name" value="LEUCINE-SPECIFIC-BINDING PROTEIN"/>
    <property type="match status" value="1"/>
</dbReference>
<protein>
    <submittedName>
        <fullName evidence="4">ABC transporter</fullName>
    </submittedName>
</protein>
<dbReference type="Gene3D" id="3.40.50.2300">
    <property type="match status" value="1"/>
</dbReference>
<dbReference type="InterPro" id="IPR051010">
    <property type="entry name" value="BCAA_transport"/>
</dbReference>
<dbReference type="RefSeq" id="WP_065835697.1">
    <property type="nucleotide sequence ID" value="NZ_LGSI01000068.1"/>
</dbReference>
<dbReference type="PATRIC" id="fig|317.243.peg.200"/>
<dbReference type="InterPro" id="IPR028082">
    <property type="entry name" value="Peripla_BP_I"/>
</dbReference>
<dbReference type="PANTHER" id="PTHR30483:SF6">
    <property type="entry name" value="PERIPLASMIC BINDING PROTEIN OF ABC TRANSPORTER FOR NATURAL AMINO ACIDS"/>
    <property type="match status" value="1"/>
</dbReference>
<dbReference type="SUPFAM" id="SSF53822">
    <property type="entry name" value="Periplasmic binding protein-like I"/>
    <property type="match status" value="1"/>
</dbReference>
<accession>A0A1C7Z1A8</accession>
<dbReference type="OrthoDB" id="7018110at2"/>
<dbReference type="AlphaFoldDB" id="A0A1C7Z1A8"/>
<gene>
    <name evidence="4" type="ORF">AFK24_24545</name>
</gene>
<evidence type="ECO:0000313" key="5">
    <source>
        <dbReference type="Proteomes" id="UP000093104"/>
    </source>
</evidence>
<dbReference type="InterPro" id="IPR028081">
    <property type="entry name" value="Leu-bd"/>
</dbReference>
<comment type="caution">
    <text evidence="4">The sequence shown here is derived from an EMBL/GenBank/DDBJ whole genome shotgun (WGS) entry which is preliminary data.</text>
</comment>
<evidence type="ECO:0000256" key="1">
    <source>
        <dbReference type="ARBA" id="ARBA00010062"/>
    </source>
</evidence>
<comment type="similarity">
    <text evidence="1">Belongs to the leucine-binding protein family.</text>
</comment>
<evidence type="ECO:0000256" key="2">
    <source>
        <dbReference type="ARBA" id="ARBA00022729"/>
    </source>
</evidence>
<keyword evidence="2" id="KW-0732">Signal</keyword>
<dbReference type="EMBL" id="LGSI01000068">
    <property type="protein sequence ID" value="OCR22288.1"/>
    <property type="molecule type" value="Genomic_DNA"/>
</dbReference>
<reference evidence="4 5" key="1">
    <citation type="submission" date="2015-07" db="EMBL/GenBank/DDBJ databases">
        <title>Draft genome sequence of a diazotrophic, plant growth-promoting rhizobacterium of the Pseudomonas syringae complex.</title>
        <authorList>
            <person name="Patten C.L."/>
            <person name="Jeong H."/>
        </authorList>
    </citation>
    <scope>NUCLEOTIDE SEQUENCE [LARGE SCALE GENOMIC DNA]</scope>
    <source>
        <strain evidence="4 5">GR12-2</strain>
    </source>
</reference>
<organism evidence="4 5">
    <name type="scientific">Pseudomonas syringae</name>
    <dbReference type="NCBI Taxonomy" id="317"/>
    <lineage>
        <taxon>Bacteria</taxon>
        <taxon>Pseudomonadati</taxon>
        <taxon>Pseudomonadota</taxon>
        <taxon>Gammaproteobacteria</taxon>
        <taxon>Pseudomonadales</taxon>
        <taxon>Pseudomonadaceae</taxon>
        <taxon>Pseudomonas</taxon>
    </lineage>
</organism>
<name>A0A1C7Z1A8_PSESX</name>
<sequence>MSRFKVGVSALFDPADTPHARTFLRAMTVARNGIPGFDRVHWQFCDDGANPARAAQVARQLVAAKVDLVIGHFSSDAAMVAAGIYRQADVGLLSPAATIDCLTQDNPNVFRFCPSDRHLAKDLVAWLRHKQWSCVHIDADPSAHGQSLAKVIAQAGSDSGIRRAVDREQAQVEVFAGRLARSREHWHARRHSGSQRPLVLTDDAASPYLGNAAAQDANTYVIGFGAAGSAAIESASHRALFDAEPETYFRESLLMFHVLAQLARRSWRPTELLHALNHETFATPLGAVSFDQGECRGARTSLWQVGVAGLMPIAD</sequence>
<proteinExistence type="inferred from homology"/>
<evidence type="ECO:0000259" key="3">
    <source>
        <dbReference type="Pfam" id="PF13458"/>
    </source>
</evidence>
<evidence type="ECO:0000313" key="4">
    <source>
        <dbReference type="EMBL" id="OCR22288.1"/>
    </source>
</evidence>
<dbReference type="Proteomes" id="UP000093104">
    <property type="component" value="Unassembled WGS sequence"/>
</dbReference>